<feature type="domain" description="Acyl-CoA dehydrogenase/oxidase N-terminal" evidence="4">
    <location>
        <begin position="15"/>
        <end position="89"/>
    </location>
</feature>
<dbReference type="Pfam" id="PF08028">
    <property type="entry name" value="Acyl-CoA_dh_2"/>
    <property type="match status" value="1"/>
</dbReference>
<feature type="domain" description="Acyl-CoA dehydrogenase C-terminal" evidence="5">
    <location>
        <begin position="238"/>
        <end position="355"/>
    </location>
</feature>
<dbReference type="Proteomes" id="UP001597519">
    <property type="component" value="Unassembled WGS sequence"/>
</dbReference>
<organism evidence="6 7">
    <name type="scientific">Corticicoccus populi</name>
    <dbReference type="NCBI Taxonomy" id="1812821"/>
    <lineage>
        <taxon>Bacteria</taxon>
        <taxon>Bacillati</taxon>
        <taxon>Bacillota</taxon>
        <taxon>Bacilli</taxon>
        <taxon>Bacillales</taxon>
        <taxon>Staphylococcaceae</taxon>
        <taxon>Corticicoccus</taxon>
    </lineage>
</organism>
<dbReference type="RefSeq" id="WP_377775504.1">
    <property type="nucleotide sequence ID" value="NZ_JBHUOQ010000005.1"/>
</dbReference>
<sequence>MTEAARFTDVQNAAGQFKENARMHDENNTFPVENIEALRDIGYFKYTIPKEYGGDGISLSEMLKHQETIATFDGATALSVGWHMGIIMEIGENHIWEEEKYQAVVDDIIENGELINNIASEPATGSPTRGGLPETVAEKTEDGWIINGHKTFATLSPVLKYAVVSATLKGTETVANFLVDTSLSGVEVEETWDSIAMRASGSHDFWFKDVHVKESDLVAYRNRAERTPAGWLLHIPVCYLGIARAAQGAAVKFAKEYSPNSIKGTISELPNVQAKLGEIELKLLEAERFLYSVSREWDESDMDHRMTMAPVLGAVKVSVVNKAVEAVDLAMRVVGAKSLSEENELQRYYRNVRAGLHNPPMEDMVIISLAKRSIERL</sequence>
<evidence type="ECO:0000256" key="1">
    <source>
        <dbReference type="ARBA" id="ARBA00022630"/>
    </source>
</evidence>
<dbReference type="PIRSF" id="PIRSF016578">
    <property type="entry name" value="HsaA"/>
    <property type="match status" value="1"/>
</dbReference>
<proteinExistence type="predicted"/>
<dbReference type="InterPro" id="IPR037069">
    <property type="entry name" value="AcylCoA_DH/ox_N_sf"/>
</dbReference>
<dbReference type="InterPro" id="IPR046373">
    <property type="entry name" value="Acyl-CoA_Oxase/DH_mid-dom_sf"/>
</dbReference>
<keyword evidence="2 6" id="KW-0560">Oxidoreductase</keyword>
<dbReference type="SUPFAM" id="SSF56645">
    <property type="entry name" value="Acyl-CoA dehydrogenase NM domain-like"/>
    <property type="match status" value="1"/>
</dbReference>
<keyword evidence="7" id="KW-1185">Reference proteome</keyword>
<dbReference type="CDD" id="cd00567">
    <property type="entry name" value="ACAD"/>
    <property type="match status" value="1"/>
</dbReference>
<dbReference type="InterPro" id="IPR006091">
    <property type="entry name" value="Acyl-CoA_Oxase/DH_mid-dom"/>
</dbReference>
<feature type="domain" description="Acyl-CoA oxidase/dehydrogenase middle" evidence="3">
    <location>
        <begin position="119"/>
        <end position="210"/>
    </location>
</feature>
<evidence type="ECO:0000256" key="2">
    <source>
        <dbReference type="ARBA" id="ARBA00023002"/>
    </source>
</evidence>
<dbReference type="Gene3D" id="2.40.110.10">
    <property type="entry name" value="Butyryl-CoA Dehydrogenase, subunit A, domain 2"/>
    <property type="match status" value="1"/>
</dbReference>
<dbReference type="Gene3D" id="1.20.140.10">
    <property type="entry name" value="Butyryl-CoA Dehydrogenase, subunit A, domain 3"/>
    <property type="match status" value="1"/>
</dbReference>
<dbReference type="Pfam" id="PF02770">
    <property type="entry name" value="Acyl-CoA_dh_M"/>
    <property type="match status" value="1"/>
</dbReference>
<accession>A0ABW5X0Z8</accession>
<keyword evidence="1" id="KW-0285">Flavoprotein</keyword>
<evidence type="ECO:0000313" key="7">
    <source>
        <dbReference type="Proteomes" id="UP001597519"/>
    </source>
</evidence>
<dbReference type="InterPro" id="IPR013107">
    <property type="entry name" value="Acyl-CoA_DH_C"/>
</dbReference>
<evidence type="ECO:0000313" key="6">
    <source>
        <dbReference type="EMBL" id="MFD2831339.1"/>
    </source>
</evidence>
<gene>
    <name evidence="6" type="ORF">ACFSX4_12765</name>
</gene>
<dbReference type="Gene3D" id="1.10.540.10">
    <property type="entry name" value="Acyl-CoA dehydrogenase/oxidase, N-terminal domain"/>
    <property type="match status" value="1"/>
</dbReference>
<dbReference type="EMBL" id="JBHUOQ010000005">
    <property type="protein sequence ID" value="MFD2831339.1"/>
    <property type="molecule type" value="Genomic_DNA"/>
</dbReference>
<protein>
    <submittedName>
        <fullName evidence="6">Acyl-CoA dehydrogenase family protein</fullName>
        <ecNumber evidence="6">1.-.-.-</ecNumber>
    </submittedName>
</protein>
<reference evidence="7" key="1">
    <citation type="journal article" date="2019" name="Int. J. Syst. Evol. Microbiol.">
        <title>The Global Catalogue of Microorganisms (GCM) 10K type strain sequencing project: providing services to taxonomists for standard genome sequencing and annotation.</title>
        <authorList>
            <consortium name="The Broad Institute Genomics Platform"/>
            <consortium name="The Broad Institute Genome Sequencing Center for Infectious Disease"/>
            <person name="Wu L."/>
            <person name="Ma J."/>
        </authorList>
    </citation>
    <scope>NUCLEOTIDE SEQUENCE [LARGE SCALE GENOMIC DNA]</scope>
    <source>
        <strain evidence="7">KCTC 33575</strain>
    </source>
</reference>
<dbReference type="Pfam" id="PF02771">
    <property type="entry name" value="Acyl-CoA_dh_N"/>
    <property type="match status" value="1"/>
</dbReference>
<dbReference type="InterPro" id="IPR013786">
    <property type="entry name" value="AcylCoA_DH/ox_N"/>
</dbReference>
<comment type="caution">
    <text evidence="6">The sequence shown here is derived from an EMBL/GenBank/DDBJ whole genome shotgun (WGS) entry which is preliminary data.</text>
</comment>
<dbReference type="SUPFAM" id="SSF47203">
    <property type="entry name" value="Acyl-CoA dehydrogenase C-terminal domain-like"/>
    <property type="match status" value="1"/>
</dbReference>
<dbReference type="PANTHER" id="PTHR43884:SF25">
    <property type="entry name" value="ACYL-COA DEHYDROGENASE YDBM-RELATED"/>
    <property type="match status" value="1"/>
</dbReference>
<dbReference type="InterPro" id="IPR009100">
    <property type="entry name" value="AcylCoA_DH/oxidase_NM_dom_sf"/>
</dbReference>
<evidence type="ECO:0000259" key="5">
    <source>
        <dbReference type="Pfam" id="PF08028"/>
    </source>
</evidence>
<evidence type="ECO:0000259" key="3">
    <source>
        <dbReference type="Pfam" id="PF02770"/>
    </source>
</evidence>
<dbReference type="PANTHER" id="PTHR43884">
    <property type="entry name" value="ACYL-COA DEHYDROGENASE"/>
    <property type="match status" value="1"/>
</dbReference>
<name>A0ABW5X0Z8_9STAP</name>
<evidence type="ECO:0000259" key="4">
    <source>
        <dbReference type="Pfam" id="PF02771"/>
    </source>
</evidence>
<dbReference type="GO" id="GO:0016491">
    <property type="term" value="F:oxidoreductase activity"/>
    <property type="evidence" value="ECO:0007669"/>
    <property type="project" value="UniProtKB-KW"/>
</dbReference>
<dbReference type="EC" id="1.-.-.-" evidence="6"/>
<dbReference type="InterPro" id="IPR036250">
    <property type="entry name" value="AcylCo_DH-like_C"/>
</dbReference>